<dbReference type="Gramene" id="OB01G24760.1">
    <property type="protein sequence ID" value="OB01G24760.1"/>
    <property type="gene ID" value="OB01G24760"/>
</dbReference>
<name>J3KZS0_ORYBR</name>
<proteinExistence type="predicted"/>
<reference evidence="1" key="1">
    <citation type="journal article" date="2013" name="Nat. Commun.">
        <title>Whole-genome sequencing of Oryza brachyantha reveals mechanisms underlying Oryza genome evolution.</title>
        <authorList>
            <person name="Chen J."/>
            <person name="Huang Q."/>
            <person name="Gao D."/>
            <person name="Wang J."/>
            <person name="Lang Y."/>
            <person name="Liu T."/>
            <person name="Li B."/>
            <person name="Bai Z."/>
            <person name="Luis Goicoechea J."/>
            <person name="Liang C."/>
            <person name="Chen C."/>
            <person name="Zhang W."/>
            <person name="Sun S."/>
            <person name="Liao Y."/>
            <person name="Zhang X."/>
            <person name="Yang L."/>
            <person name="Song C."/>
            <person name="Wang M."/>
            <person name="Shi J."/>
            <person name="Liu G."/>
            <person name="Liu J."/>
            <person name="Zhou H."/>
            <person name="Zhou W."/>
            <person name="Yu Q."/>
            <person name="An N."/>
            <person name="Chen Y."/>
            <person name="Cai Q."/>
            <person name="Wang B."/>
            <person name="Liu B."/>
            <person name="Min J."/>
            <person name="Huang Y."/>
            <person name="Wu H."/>
            <person name="Li Z."/>
            <person name="Zhang Y."/>
            <person name="Yin Y."/>
            <person name="Song W."/>
            <person name="Jiang J."/>
            <person name="Jackson S.A."/>
            <person name="Wing R.A."/>
            <person name="Wang J."/>
            <person name="Chen M."/>
        </authorList>
    </citation>
    <scope>NUCLEOTIDE SEQUENCE [LARGE SCALE GENOMIC DNA]</scope>
    <source>
        <strain evidence="1">cv. IRGC 101232</strain>
    </source>
</reference>
<protein>
    <submittedName>
        <fullName evidence="1">Uncharacterized protein</fullName>
    </submittedName>
</protein>
<dbReference type="AlphaFoldDB" id="J3KZS0"/>
<evidence type="ECO:0000313" key="2">
    <source>
        <dbReference type="Proteomes" id="UP000006038"/>
    </source>
</evidence>
<dbReference type="EnsemblPlants" id="OB01G24760.1">
    <property type="protein sequence ID" value="OB01G24760.1"/>
    <property type="gene ID" value="OB01G24760"/>
</dbReference>
<sequence length="157" mass="17016">HVDGVGVVQEVDLVGDEDDGLVLERAADALPEDVGAGVRVDGAEDVVEQVDVAVLVDRARELDALLLAAAEVDAALADLRLVAELHHLQVLLQGAHPDRLHVARPVHGAPEQDVLLDRPVLDPRRLWHVRHAAAHCHLQSATSNPMPIMVNKFQVQR</sequence>
<evidence type="ECO:0000313" key="1">
    <source>
        <dbReference type="EnsemblPlants" id="OB01G24760.1"/>
    </source>
</evidence>
<reference evidence="1" key="2">
    <citation type="submission" date="2013-04" db="UniProtKB">
        <authorList>
            <consortium name="EnsemblPlants"/>
        </authorList>
    </citation>
    <scope>IDENTIFICATION</scope>
</reference>
<organism evidence="1">
    <name type="scientific">Oryza brachyantha</name>
    <name type="common">malo sina</name>
    <dbReference type="NCBI Taxonomy" id="4533"/>
    <lineage>
        <taxon>Eukaryota</taxon>
        <taxon>Viridiplantae</taxon>
        <taxon>Streptophyta</taxon>
        <taxon>Embryophyta</taxon>
        <taxon>Tracheophyta</taxon>
        <taxon>Spermatophyta</taxon>
        <taxon>Magnoliopsida</taxon>
        <taxon>Liliopsida</taxon>
        <taxon>Poales</taxon>
        <taxon>Poaceae</taxon>
        <taxon>BOP clade</taxon>
        <taxon>Oryzoideae</taxon>
        <taxon>Oryzeae</taxon>
        <taxon>Oryzinae</taxon>
        <taxon>Oryza</taxon>
    </lineage>
</organism>
<keyword evidence="2" id="KW-1185">Reference proteome</keyword>
<dbReference type="Proteomes" id="UP000006038">
    <property type="component" value="Chromosome 1"/>
</dbReference>
<accession>J3KZS0</accession>
<dbReference type="HOGENOM" id="CLU_1682429_0_0_1"/>